<evidence type="ECO:0000313" key="2">
    <source>
        <dbReference type="EMBL" id="KAB2808168.1"/>
    </source>
</evidence>
<dbReference type="Proteomes" id="UP000468650">
    <property type="component" value="Unassembled WGS sequence"/>
</dbReference>
<feature type="region of interest" description="Disordered" evidence="1">
    <location>
        <begin position="182"/>
        <end position="206"/>
    </location>
</feature>
<proteinExistence type="predicted"/>
<evidence type="ECO:0000313" key="3">
    <source>
        <dbReference type="Proteomes" id="UP000468650"/>
    </source>
</evidence>
<comment type="caution">
    <text evidence="2">The sequence shown here is derived from an EMBL/GenBank/DDBJ whole genome shotgun (WGS) entry which is preliminary data.</text>
</comment>
<feature type="compositionally biased region" description="Basic residues" evidence="1">
    <location>
        <begin position="195"/>
        <end position="206"/>
    </location>
</feature>
<dbReference type="EMBL" id="WBVO01000009">
    <property type="protein sequence ID" value="KAB2808168.1"/>
    <property type="molecule type" value="Genomic_DNA"/>
</dbReference>
<reference evidence="2 3" key="1">
    <citation type="submission" date="2019-09" db="EMBL/GenBank/DDBJ databases">
        <title>Genomes of family Cryomorphaceae.</title>
        <authorList>
            <person name="Bowman J.P."/>
        </authorList>
    </citation>
    <scope>NUCLEOTIDE SEQUENCE [LARGE SCALE GENOMIC DNA]</scope>
    <source>
        <strain evidence="2 3">LMG 25704</strain>
    </source>
</reference>
<sequence>MEYNTDRPDLAIPEYGRNVHRMVEHCMTIEEKEKRNAVAQSIIDVIGNLNPHLRDTPDFKHKLWDHLFIMSDFKLDVDSPYPIPTAETFAGLPEKVEYPARTYKMRHYGHIVREMLSKAIEMEDGEERQELIRQIGNQMKRSYLTYNKDTVDDAVILRELEILAEGKLSTEGIELSNELVLPTAASSSSKSSNNNRRKKKTRKRKK</sequence>
<dbReference type="OrthoDB" id="1466969at2"/>
<gene>
    <name evidence="2" type="ORF">F8C67_11270</name>
</gene>
<name>A0A6N6RJZ6_9FLAO</name>
<organism evidence="2 3">
    <name type="scientific">Phaeocystidibacter luteus</name>
    <dbReference type="NCBI Taxonomy" id="911197"/>
    <lineage>
        <taxon>Bacteria</taxon>
        <taxon>Pseudomonadati</taxon>
        <taxon>Bacteroidota</taxon>
        <taxon>Flavobacteriia</taxon>
        <taxon>Flavobacteriales</taxon>
        <taxon>Phaeocystidibacteraceae</taxon>
        <taxon>Phaeocystidibacter</taxon>
    </lineage>
</organism>
<dbReference type="AlphaFoldDB" id="A0A6N6RJZ6"/>
<keyword evidence="3" id="KW-1185">Reference proteome</keyword>
<evidence type="ECO:0000256" key="1">
    <source>
        <dbReference type="SAM" id="MobiDB-lite"/>
    </source>
</evidence>
<protein>
    <submittedName>
        <fullName evidence="2">DUF4290 domain-containing protein</fullName>
    </submittedName>
</protein>
<accession>A0A6N6RJZ6</accession>
<dbReference type="Pfam" id="PF14123">
    <property type="entry name" value="DUF4290"/>
    <property type="match status" value="1"/>
</dbReference>
<dbReference type="InterPro" id="IPR025632">
    <property type="entry name" value="DUF4290"/>
</dbReference>